<organism evidence="1 2">
    <name type="scientific">Shewanella indica</name>
    <dbReference type="NCBI Taxonomy" id="768528"/>
    <lineage>
        <taxon>Bacteria</taxon>
        <taxon>Pseudomonadati</taxon>
        <taxon>Pseudomonadota</taxon>
        <taxon>Gammaproteobacteria</taxon>
        <taxon>Alteromonadales</taxon>
        <taxon>Shewanellaceae</taxon>
        <taxon>Shewanella</taxon>
    </lineage>
</organism>
<accession>A0ABU4QJ07</accession>
<protein>
    <submittedName>
        <fullName evidence="1">Uncharacterized protein</fullName>
    </submittedName>
</protein>
<evidence type="ECO:0000313" key="1">
    <source>
        <dbReference type="EMBL" id="MDX6018250.1"/>
    </source>
</evidence>
<dbReference type="RefSeq" id="WP_162206990.1">
    <property type="nucleotide sequence ID" value="NZ_JAWXXR010000001.1"/>
</dbReference>
<sequence length="58" mass="6454">MLQLLSGTKPALIYIEFNAKRIRLTLADSRLSLGQVSLEPLPEVALQKSEIVQPRCCT</sequence>
<gene>
    <name evidence="1" type="ORF">SIL79_18350</name>
</gene>
<comment type="caution">
    <text evidence="1">The sequence shown here is derived from an EMBL/GenBank/DDBJ whole genome shotgun (WGS) entry which is preliminary data.</text>
</comment>
<dbReference type="EMBL" id="JAWXXR010000001">
    <property type="protein sequence ID" value="MDX6018250.1"/>
    <property type="molecule type" value="Genomic_DNA"/>
</dbReference>
<keyword evidence="2" id="KW-1185">Reference proteome</keyword>
<proteinExistence type="predicted"/>
<dbReference type="Proteomes" id="UP001272773">
    <property type="component" value="Unassembled WGS sequence"/>
</dbReference>
<reference evidence="1 2" key="1">
    <citation type="submission" date="2023-11" db="EMBL/GenBank/DDBJ databases">
        <title>MicrobeMod: A computational toolkit for identifying prokaryotic methylation and restriction-modification with nanopore sequencing.</title>
        <authorList>
            <person name="Crits-Christoph A."/>
            <person name="Kang S.C."/>
            <person name="Lee H."/>
            <person name="Ostrov N."/>
        </authorList>
    </citation>
    <scope>NUCLEOTIDE SEQUENCE [LARGE SCALE GENOMIC DNA]</scope>
    <source>
        <strain evidence="1 2">ATCC BAA-2732</strain>
    </source>
</reference>
<name>A0ABU4QJ07_9GAMM</name>
<evidence type="ECO:0000313" key="2">
    <source>
        <dbReference type="Proteomes" id="UP001272773"/>
    </source>
</evidence>
<dbReference type="GeneID" id="88625512"/>